<dbReference type="InterPro" id="IPR003695">
    <property type="entry name" value="Ppx_GppA_N"/>
</dbReference>
<gene>
    <name evidence="4" type="ORF">EAL2_c14180</name>
</gene>
<dbReference type="InterPro" id="IPR043129">
    <property type="entry name" value="ATPase_NBD"/>
</dbReference>
<dbReference type="InterPro" id="IPR048950">
    <property type="entry name" value="Ppx_GppA_C"/>
</dbReference>
<accession>W8TFW3</accession>
<dbReference type="PANTHER" id="PTHR30005:SF0">
    <property type="entry name" value="RETROGRADE REGULATION PROTEIN 2"/>
    <property type="match status" value="1"/>
</dbReference>
<dbReference type="InterPro" id="IPR050273">
    <property type="entry name" value="GppA/Ppx_hydrolase"/>
</dbReference>
<evidence type="ECO:0000256" key="1">
    <source>
        <dbReference type="ARBA" id="ARBA00007125"/>
    </source>
</evidence>
<dbReference type="PANTHER" id="PTHR30005">
    <property type="entry name" value="EXOPOLYPHOSPHATASE"/>
    <property type="match status" value="1"/>
</dbReference>
<dbReference type="AlphaFoldDB" id="W8TFW3"/>
<dbReference type="Pfam" id="PF02541">
    <property type="entry name" value="Ppx-GppA"/>
    <property type="match status" value="1"/>
</dbReference>
<dbReference type="HOGENOM" id="CLU_025908_4_1_9"/>
<feature type="domain" description="Ppx/GppA phosphatase N-terminal" evidence="2">
    <location>
        <begin position="25"/>
        <end position="310"/>
    </location>
</feature>
<evidence type="ECO:0000259" key="3">
    <source>
        <dbReference type="Pfam" id="PF21447"/>
    </source>
</evidence>
<evidence type="ECO:0000259" key="2">
    <source>
        <dbReference type="Pfam" id="PF02541"/>
    </source>
</evidence>
<dbReference type="InterPro" id="IPR003607">
    <property type="entry name" value="HD/PDEase_dom"/>
</dbReference>
<dbReference type="CDD" id="cd00077">
    <property type="entry name" value="HDc"/>
    <property type="match status" value="1"/>
</dbReference>
<dbReference type="STRING" id="1286171.EAL2_c14180"/>
<proteinExistence type="inferred from homology"/>
<protein>
    <submittedName>
        <fullName evidence="4">Ppx/GppA phosphatase</fullName>
    </submittedName>
</protein>
<dbReference type="Pfam" id="PF21447">
    <property type="entry name" value="Ppx-GppA_III"/>
    <property type="match status" value="1"/>
</dbReference>
<reference evidence="4 5" key="1">
    <citation type="journal article" date="2014" name="Genome Announc.">
        <title>Complete Genome Sequence of Amino Acid-Utilizing Eubacterium acidaminophilum al-2 (DSM 3953).</title>
        <authorList>
            <person name="Poehlein A."/>
            <person name="Andreesen J.R."/>
            <person name="Daniel R."/>
        </authorList>
    </citation>
    <scope>NUCLEOTIDE SEQUENCE [LARGE SCALE GENOMIC DNA]</scope>
    <source>
        <strain evidence="4 5">DSM 3953</strain>
    </source>
</reference>
<dbReference type="OrthoDB" id="9814545at2"/>
<feature type="domain" description="Ppx/GppA phosphatase C-terminal" evidence="3">
    <location>
        <begin position="326"/>
        <end position="492"/>
    </location>
</feature>
<evidence type="ECO:0000313" key="4">
    <source>
        <dbReference type="EMBL" id="AHM56713.1"/>
    </source>
</evidence>
<evidence type="ECO:0000313" key="5">
    <source>
        <dbReference type="Proteomes" id="UP000019591"/>
    </source>
</evidence>
<dbReference type="Gene3D" id="1.10.3210.10">
    <property type="entry name" value="Hypothetical protein af1432"/>
    <property type="match status" value="1"/>
</dbReference>
<dbReference type="Proteomes" id="UP000019591">
    <property type="component" value="Chromosome"/>
</dbReference>
<dbReference type="Gene3D" id="3.30.420.150">
    <property type="entry name" value="Exopolyphosphatase. Domain 2"/>
    <property type="match status" value="1"/>
</dbReference>
<name>W8TFW3_PEPAC</name>
<dbReference type="eggNOG" id="COG0248">
    <property type="taxonomic scope" value="Bacteria"/>
</dbReference>
<dbReference type="EMBL" id="CP007452">
    <property type="protein sequence ID" value="AHM56713.1"/>
    <property type="molecule type" value="Genomic_DNA"/>
</dbReference>
<dbReference type="CDD" id="cd24006">
    <property type="entry name" value="ASKHA_NBD_PPX_GppA"/>
    <property type="match status" value="1"/>
</dbReference>
<dbReference type="Gene3D" id="3.30.420.40">
    <property type="match status" value="1"/>
</dbReference>
<dbReference type="KEGG" id="eac:EAL2_c14180"/>
<dbReference type="RefSeq" id="WP_025435697.1">
    <property type="nucleotide sequence ID" value="NZ_CP007452.1"/>
</dbReference>
<dbReference type="SUPFAM" id="SSF109604">
    <property type="entry name" value="HD-domain/PDEase-like"/>
    <property type="match status" value="1"/>
</dbReference>
<dbReference type="GO" id="GO:0016462">
    <property type="term" value="F:pyrophosphatase activity"/>
    <property type="evidence" value="ECO:0007669"/>
    <property type="project" value="TreeGrafter"/>
</dbReference>
<organism evidence="4 5">
    <name type="scientific">Peptoclostridium acidaminophilum DSM 3953</name>
    <dbReference type="NCBI Taxonomy" id="1286171"/>
    <lineage>
        <taxon>Bacteria</taxon>
        <taxon>Bacillati</taxon>
        <taxon>Bacillota</taxon>
        <taxon>Clostridia</taxon>
        <taxon>Peptostreptococcales</taxon>
        <taxon>Peptoclostridiaceae</taxon>
        <taxon>Peptoclostridium</taxon>
    </lineage>
</organism>
<keyword evidence="5" id="KW-1185">Reference proteome</keyword>
<comment type="similarity">
    <text evidence="1">Belongs to the GppA/Ppx family.</text>
</comment>
<dbReference type="SUPFAM" id="SSF53067">
    <property type="entry name" value="Actin-like ATPase domain"/>
    <property type="match status" value="2"/>
</dbReference>
<sequence>MNTTKLAACIDIGSNRLRMVIGQSDKSGKIKIIEELRQDTGIGRDTFTFGRIRPETLRDVCSSLDNFSKKLAEYGIENCKAVATSGIREAENSLFVVDQIRAKTGFDVDIINNAEERFLTFKGIRYYIPQSENLMKKCVLVVNIGSGGLEISTFSEGRLKFTHYLKSGTLRLRELLADVENMTLNFPSIMEEYVDETLRGVKNEIRHLEIEECIALGSGIRSISSLCATQKSGERNETIQRDEVFRLYSEVFAKTTTQISKAYNLDYKDAEIMLPSIMIFKKMLEMTKAEAMNAPWVSLRHGLLVEIMDKSSGADSGSGFGEDVLSSVRYIADRFGVERRHSEYVERMAVSIFNQTKKLHRLKKEHRLYLQVAALLHDVGKAISHENHSLFSYDIIKAQNIIGFSNRETEIIANVAMSHGEEDYCTREWRIANLGFEDQVVVAKLAAILKIADSLDKSHLQKIDEIKIACKNDTVIFKVKSKRDTFLEKWMLAKKCGLFEEVMGTKVMIKTRGDSFEE</sequence>
<dbReference type="PATRIC" id="fig|1286171.3.peg.1368"/>